<keyword evidence="6" id="KW-0804">Transcription</keyword>
<name>A0A0D2EK77_9EURO</name>
<evidence type="ECO:0000256" key="1">
    <source>
        <dbReference type="ARBA" id="ARBA00004123"/>
    </source>
</evidence>
<dbReference type="PROSITE" id="PS00463">
    <property type="entry name" value="ZN2_CY6_FUNGAL_1"/>
    <property type="match status" value="1"/>
</dbReference>
<dbReference type="Pfam" id="PF11905">
    <property type="entry name" value="DUF3425"/>
    <property type="match status" value="1"/>
</dbReference>
<dbReference type="PANTHER" id="PTHR31313">
    <property type="entry name" value="TY1 ENHANCER ACTIVATOR"/>
    <property type="match status" value="1"/>
</dbReference>
<dbReference type="Pfam" id="PF00172">
    <property type="entry name" value="Zn_clus"/>
    <property type="match status" value="1"/>
</dbReference>
<comment type="subcellular location">
    <subcellularLocation>
        <location evidence="1">Nucleus</location>
    </subcellularLocation>
</comment>
<evidence type="ECO:0000256" key="7">
    <source>
        <dbReference type="ARBA" id="ARBA00023242"/>
    </source>
</evidence>
<accession>A0A0D2EK77</accession>
<dbReference type="AlphaFoldDB" id="A0A0D2EK77"/>
<keyword evidence="7" id="KW-0539">Nucleus</keyword>
<gene>
    <name evidence="10" type="ORF">Z517_11607</name>
</gene>
<dbReference type="GO" id="GO:0005634">
    <property type="term" value="C:nucleus"/>
    <property type="evidence" value="ECO:0007669"/>
    <property type="project" value="UniProtKB-SubCell"/>
</dbReference>
<dbReference type="STRING" id="1442368.A0A0D2EK77"/>
<sequence>MKAYSSMRTLQPKDPNAEAAAAALASSVDEAATTEDGTSSTKARKNVSRACDQCRKRRRKCNALRPCASCIHTGRRCTYDMDSKYGDLRRNRNSVQHVEKLRQQQAVLDRLLHLIRNSDADEAIQAVREGATFQEIASVLLGNPPEAPLSQTGANSSSDTSLEDSSGQTTSDKSDSPGSDPVRSPRSAGGKGKDVEHAVGGWRGKPEKRLPAPEPSEETVLPSAGESYTSAGIPQGQRHASGDRVWTGLAGRLTTVELNKINMPIFGCDPFHIESDDMLSRTILSFRDGARKALQGSANVHDLIGTKRPDLELFLRQRREGDPHTAWTWACELAKAYPLPLTVQLTGIFVAGIQMRYFIHPCKETYEDLPVMLRPMKQQYTQPHAAGADICAIPPVKQYLLSHWDSYASLLAAGQYNKWPYSNKACFGMDRTRNKPTLSTAFLEHISDPKNHTVGPKILELVPEAAEYVNHEEGLTGHDDAR</sequence>
<reference evidence="10 11" key="1">
    <citation type="submission" date="2015-01" db="EMBL/GenBank/DDBJ databases">
        <title>The Genome Sequence of Fonsecaea pedrosoi CBS 271.37.</title>
        <authorList>
            <consortium name="The Broad Institute Genomics Platform"/>
            <person name="Cuomo C."/>
            <person name="de Hoog S."/>
            <person name="Gorbushina A."/>
            <person name="Stielow B."/>
            <person name="Teixiera M."/>
            <person name="Abouelleil A."/>
            <person name="Chapman S.B."/>
            <person name="Priest M."/>
            <person name="Young S.K."/>
            <person name="Wortman J."/>
            <person name="Nusbaum C."/>
            <person name="Birren B."/>
        </authorList>
    </citation>
    <scope>NUCLEOTIDE SEQUENCE [LARGE SCALE GENOMIC DNA]</scope>
    <source>
        <strain evidence="10 11">CBS 271.37</strain>
    </source>
</reference>
<dbReference type="HOGENOM" id="CLU_650537_0_0_1"/>
<evidence type="ECO:0000313" key="10">
    <source>
        <dbReference type="EMBL" id="KIW74837.1"/>
    </source>
</evidence>
<dbReference type="PANTHER" id="PTHR31313:SF81">
    <property type="entry name" value="TY1 ENHANCER ACTIVATOR"/>
    <property type="match status" value="1"/>
</dbReference>
<evidence type="ECO:0000256" key="3">
    <source>
        <dbReference type="ARBA" id="ARBA00022833"/>
    </source>
</evidence>
<dbReference type="SMART" id="SM00066">
    <property type="entry name" value="GAL4"/>
    <property type="match status" value="1"/>
</dbReference>
<keyword evidence="2" id="KW-0479">Metal-binding</keyword>
<dbReference type="SUPFAM" id="SSF57701">
    <property type="entry name" value="Zn2/Cys6 DNA-binding domain"/>
    <property type="match status" value="1"/>
</dbReference>
<evidence type="ECO:0000313" key="11">
    <source>
        <dbReference type="Proteomes" id="UP000053029"/>
    </source>
</evidence>
<dbReference type="InterPro" id="IPR036864">
    <property type="entry name" value="Zn2-C6_fun-type_DNA-bd_sf"/>
</dbReference>
<keyword evidence="3" id="KW-0862">Zinc</keyword>
<evidence type="ECO:0000256" key="4">
    <source>
        <dbReference type="ARBA" id="ARBA00023015"/>
    </source>
</evidence>
<evidence type="ECO:0000256" key="5">
    <source>
        <dbReference type="ARBA" id="ARBA00023125"/>
    </source>
</evidence>
<dbReference type="CDD" id="cd00067">
    <property type="entry name" value="GAL4"/>
    <property type="match status" value="1"/>
</dbReference>
<feature type="compositionally biased region" description="Low complexity" evidence="8">
    <location>
        <begin position="17"/>
        <end position="31"/>
    </location>
</feature>
<dbReference type="GO" id="GO:0008270">
    <property type="term" value="F:zinc ion binding"/>
    <property type="evidence" value="ECO:0007669"/>
    <property type="project" value="InterPro"/>
</dbReference>
<dbReference type="Gene3D" id="4.10.240.10">
    <property type="entry name" value="Zn(2)-C6 fungal-type DNA-binding domain"/>
    <property type="match status" value="1"/>
</dbReference>
<evidence type="ECO:0000256" key="6">
    <source>
        <dbReference type="ARBA" id="ARBA00023163"/>
    </source>
</evidence>
<evidence type="ECO:0000256" key="8">
    <source>
        <dbReference type="SAM" id="MobiDB-lite"/>
    </source>
</evidence>
<dbReference type="InterPro" id="IPR001138">
    <property type="entry name" value="Zn2Cys6_DnaBD"/>
</dbReference>
<keyword evidence="5" id="KW-0238">DNA-binding</keyword>
<proteinExistence type="predicted"/>
<feature type="compositionally biased region" description="Low complexity" evidence="8">
    <location>
        <begin position="156"/>
        <end position="166"/>
    </location>
</feature>
<evidence type="ECO:0000256" key="2">
    <source>
        <dbReference type="ARBA" id="ARBA00022723"/>
    </source>
</evidence>
<dbReference type="RefSeq" id="XP_013278645.1">
    <property type="nucleotide sequence ID" value="XM_013423191.1"/>
</dbReference>
<dbReference type="GeneID" id="25311097"/>
<dbReference type="GO" id="GO:0003677">
    <property type="term" value="F:DNA binding"/>
    <property type="evidence" value="ECO:0007669"/>
    <property type="project" value="UniProtKB-KW"/>
</dbReference>
<dbReference type="VEuPathDB" id="FungiDB:Z517_11607"/>
<feature type="region of interest" description="Disordered" evidence="8">
    <location>
        <begin position="143"/>
        <end position="241"/>
    </location>
</feature>
<dbReference type="GO" id="GO:0000981">
    <property type="term" value="F:DNA-binding transcription factor activity, RNA polymerase II-specific"/>
    <property type="evidence" value="ECO:0007669"/>
    <property type="project" value="InterPro"/>
</dbReference>
<feature type="region of interest" description="Disordered" evidence="8">
    <location>
        <begin position="1"/>
        <end position="44"/>
    </location>
</feature>
<dbReference type="InterPro" id="IPR051615">
    <property type="entry name" value="Transcr_Regulatory_Elem"/>
</dbReference>
<organism evidence="10 11">
    <name type="scientific">Fonsecaea pedrosoi CBS 271.37</name>
    <dbReference type="NCBI Taxonomy" id="1442368"/>
    <lineage>
        <taxon>Eukaryota</taxon>
        <taxon>Fungi</taxon>
        <taxon>Dikarya</taxon>
        <taxon>Ascomycota</taxon>
        <taxon>Pezizomycotina</taxon>
        <taxon>Eurotiomycetes</taxon>
        <taxon>Chaetothyriomycetidae</taxon>
        <taxon>Chaetothyriales</taxon>
        <taxon>Herpotrichiellaceae</taxon>
        <taxon>Fonsecaea</taxon>
    </lineage>
</organism>
<dbReference type="EMBL" id="KN846976">
    <property type="protein sequence ID" value="KIW74837.1"/>
    <property type="molecule type" value="Genomic_DNA"/>
</dbReference>
<evidence type="ECO:0000259" key="9">
    <source>
        <dbReference type="PROSITE" id="PS50048"/>
    </source>
</evidence>
<protein>
    <submittedName>
        <fullName evidence="10">Unplaced genomic scaffold supercont1.8, whole genome shotgun sequence</fullName>
    </submittedName>
</protein>
<dbReference type="InterPro" id="IPR021833">
    <property type="entry name" value="DUF3425"/>
</dbReference>
<dbReference type="PROSITE" id="PS50048">
    <property type="entry name" value="ZN2_CY6_FUNGAL_2"/>
    <property type="match status" value="1"/>
</dbReference>
<dbReference type="Proteomes" id="UP000053029">
    <property type="component" value="Unassembled WGS sequence"/>
</dbReference>
<feature type="domain" description="Zn(2)-C6 fungal-type" evidence="9">
    <location>
        <begin position="50"/>
        <end position="79"/>
    </location>
</feature>
<keyword evidence="4" id="KW-0805">Transcription regulation</keyword>
<keyword evidence="11" id="KW-1185">Reference proteome</keyword>
<dbReference type="OrthoDB" id="4161589at2759"/>